<feature type="compositionally biased region" description="Basic and acidic residues" evidence="1">
    <location>
        <begin position="17"/>
        <end position="36"/>
    </location>
</feature>
<gene>
    <name evidence="2" type="ORF">BECKTC1821E_GA0114239_100524</name>
    <name evidence="3" type="ORF">BECKTC1821F_GA0114240_1004100</name>
</gene>
<evidence type="ECO:0000313" key="3">
    <source>
        <dbReference type="EMBL" id="VFK54262.1"/>
    </source>
</evidence>
<evidence type="ECO:0008006" key="4">
    <source>
        <dbReference type="Google" id="ProtNLM"/>
    </source>
</evidence>
<dbReference type="EMBL" id="CAADFW010000004">
    <property type="protein sequence ID" value="VFK54262.1"/>
    <property type="molecule type" value="Genomic_DNA"/>
</dbReference>
<sequence>MANVSERPAAYAMSSEIRPDSGARRGLRGTEHDRNKVGAAAYGLPLSRLSGSQTIPPEERWQAIAVMAYHLARRRGFIGKPVKYWLAAEAKVDAELATQR</sequence>
<dbReference type="EMBL" id="CAADFT010000005">
    <property type="protein sequence ID" value="VFK39719.1"/>
    <property type="molecule type" value="Genomic_DNA"/>
</dbReference>
<organism evidence="2">
    <name type="scientific">Candidatus Kentrum sp. TC</name>
    <dbReference type="NCBI Taxonomy" id="2126339"/>
    <lineage>
        <taxon>Bacteria</taxon>
        <taxon>Pseudomonadati</taxon>
        <taxon>Pseudomonadota</taxon>
        <taxon>Gammaproteobacteria</taxon>
        <taxon>Candidatus Kentrum</taxon>
    </lineage>
</organism>
<dbReference type="AlphaFoldDB" id="A0A450YDW1"/>
<evidence type="ECO:0000313" key="2">
    <source>
        <dbReference type="EMBL" id="VFK39719.1"/>
    </source>
</evidence>
<evidence type="ECO:0000256" key="1">
    <source>
        <dbReference type="SAM" id="MobiDB-lite"/>
    </source>
</evidence>
<dbReference type="Pfam" id="PF11154">
    <property type="entry name" value="DUF2934"/>
    <property type="match status" value="1"/>
</dbReference>
<reference evidence="2" key="1">
    <citation type="submission" date="2019-02" db="EMBL/GenBank/DDBJ databases">
        <authorList>
            <person name="Gruber-Vodicka R. H."/>
            <person name="Seah K. B. B."/>
        </authorList>
    </citation>
    <scope>NUCLEOTIDE SEQUENCE</scope>
    <source>
        <strain evidence="2">BECK_BZ125</strain>
        <strain evidence="3">BECK_BZ126</strain>
    </source>
</reference>
<protein>
    <recommendedName>
        <fullName evidence="4">DUF2934 domain-containing protein</fullName>
    </recommendedName>
</protein>
<dbReference type="InterPro" id="IPR021327">
    <property type="entry name" value="DUF2934"/>
</dbReference>
<name>A0A450YDW1_9GAMM</name>
<feature type="region of interest" description="Disordered" evidence="1">
    <location>
        <begin position="1"/>
        <end position="36"/>
    </location>
</feature>
<proteinExistence type="predicted"/>
<accession>A0A450YDW1</accession>